<comment type="similarity">
    <text evidence="2 7 8">Belongs to the peptidase C12 family.</text>
</comment>
<feature type="active site" description="Proton donor" evidence="7">
    <location>
        <position position="165"/>
    </location>
</feature>
<evidence type="ECO:0000256" key="8">
    <source>
        <dbReference type="RuleBase" id="RU361215"/>
    </source>
</evidence>
<dbReference type="GO" id="GO:0005737">
    <property type="term" value="C:cytoplasm"/>
    <property type="evidence" value="ECO:0007669"/>
    <property type="project" value="TreeGrafter"/>
</dbReference>
<keyword evidence="3 7" id="KW-0645">Protease</keyword>
<evidence type="ECO:0000256" key="6">
    <source>
        <dbReference type="ARBA" id="ARBA00022807"/>
    </source>
</evidence>
<evidence type="ECO:0000256" key="3">
    <source>
        <dbReference type="ARBA" id="ARBA00022670"/>
    </source>
</evidence>
<dbReference type="EC" id="3.4.19.12" evidence="8"/>
<keyword evidence="5 7" id="KW-0378">Hydrolase</keyword>
<evidence type="ECO:0000256" key="5">
    <source>
        <dbReference type="ARBA" id="ARBA00022801"/>
    </source>
</evidence>
<dbReference type="EMBL" id="BTGB01000003">
    <property type="protein sequence ID" value="GMM46472.1"/>
    <property type="molecule type" value="Genomic_DNA"/>
</dbReference>
<comment type="catalytic activity">
    <reaction evidence="1 7 8">
        <text>Thiol-dependent hydrolysis of ester, thioester, amide, peptide and isopeptide bonds formed by the C-terminal Gly of ubiquitin (a 76-residue protein attached to proteins as an intracellular targeting signal).</text>
        <dbReference type="EC" id="3.4.19.12"/>
    </reaction>
</comment>
<dbReference type="InterPro" id="IPR001578">
    <property type="entry name" value="Peptidase_C12_UCH"/>
</dbReference>
<evidence type="ECO:0000259" key="9">
    <source>
        <dbReference type="PROSITE" id="PS52048"/>
    </source>
</evidence>
<evidence type="ECO:0000313" key="10">
    <source>
        <dbReference type="EMBL" id="GMM46472.1"/>
    </source>
</evidence>
<sequence length="234" mass="26183">MSEQPSIDAVIPLESNPEIFTEFASKLGLSPLLNFTDIYSLDDPDLISFIPRPIQAIILLFPITEKYEQFKDSETVENIDNSQIVWLKQVVKNACGLYALLHSLLNIPRGLIVQSSPVDKFRSEILQNNSDPVKLVQNIAKDMYTSFGEQGQTEAPAAEDNIDLHFVCFVKKGDTIYELDGRRNGPVKLNENSDVNSDLLADDTISKRVKQYISLVDDDNALKFALMGLTPSMD</sequence>
<keyword evidence="6 7" id="KW-0788">Thiol protease</keyword>
<dbReference type="PROSITE" id="PS52048">
    <property type="entry name" value="UCH_DOMAIN"/>
    <property type="match status" value="1"/>
</dbReference>
<protein>
    <recommendedName>
        <fullName evidence="8">Ubiquitin carboxyl-terminal hydrolase</fullName>
        <ecNumber evidence="8">3.4.19.12</ecNumber>
    </recommendedName>
</protein>
<dbReference type="GO" id="GO:0016579">
    <property type="term" value="P:protein deubiquitination"/>
    <property type="evidence" value="ECO:0007669"/>
    <property type="project" value="TreeGrafter"/>
</dbReference>
<keyword evidence="4 7" id="KW-0833">Ubl conjugation pathway</keyword>
<dbReference type="InterPro" id="IPR036959">
    <property type="entry name" value="Peptidase_C12_UCH_sf"/>
</dbReference>
<dbReference type="Proteomes" id="UP001378960">
    <property type="component" value="Unassembled WGS sequence"/>
</dbReference>
<dbReference type="InterPro" id="IPR038765">
    <property type="entry name" value="Papain-like_cys_pep_sf"/>
</dbReference>
<keyword evidence="11" id="KW-1185">Reference proteome</keyword>
<evidence type="ECO:0000256" key="2">
    <source>
        <dbReference type="ARBA" id="ARBA00009326"/>
    </source>
</evidence>
<dbReference type="Gene3D" id="3.40.532.10">
    <property type="entry name" value="Peptidase C12, ubiquitin carboxyl-terminal hydrolase"/>
    <property type="match status" value="1"/>
</dbReference>
<accession>A0AAV5R583</accession>
<dbReference type="AlphaFoldDB" id="A0AAV5R583"/>
<comment type="caution">
    <text evidence="10">The sequence shown here is derived from an EMBL/GenBank/DDBJ whole genome shotgun (WGS) entry which is preliminary data.</text>
</comment>
<feature type="active site" description="Nucleophile" evidence="7">
    <location>
        <position position="95"/>
    </location>
</feature>
<evidence type="ECO:0000256" key="1">
    <source>
        <dbReference type="ARBA" id="ARBA00000707"/>
    </source>
</evidence>
<feature type="domain" description="UCH catalytic" evidence="9">
    <location>
        <begin position="9"/>
        <end position="231"/>
    </location>
</feature>
<dbReference type="PRINTS" id="PR00707">
    <property type="entry name" value="UBCTHYDRLASE"/>
</dbReference>
<dbReference type="PANTHER" id="PTHR10589">
    <property type="entry name" value="UBIQUITIN CARBOXYL-TERMINAL HYDROLASE"/>
    <property type="match status" value="1"/>
</dbReference>
<dbReference type="PANTHER" id="PTHR10589:SF17">
    <property type="entry name" value="UBIQUITIN CARBOXYL-TERMINAL HYDROLASE"/>
    <property type="match status" value="1"/>
</dbReference>
<feature type="site" description="Transition state stabilizer" evidence="7">
    <location>
        <position position="89"/>
    </location>
</feature>
<dbReference type="SUPFAM" id="SSF54001">
    <property type="entry name" value="Cysteine proteinases"/>
    <property type="match status" value="1"/>
</dbReference>
<name>A0AAV5R583_PICKL</name>
<dbReference type="GO" id="GO:0006511">
    <property type="term" value="P:ubiquitin-dependent protein catabolic process"/>
    <property type="evidence" value="ECO:0007669"/>
    <property type="project" value="UniProtKB-UniRule"/>
</dbReference>
<gene>
    <name evidence="10" type="ORF">DAPK24_030470</name>
</gene>
<dbReference type="FunFam" id="3.40.532.10:FF:000006">
    <property type="entry name" value="Ubiquitin carboxyl-terminal hydrolase"/>
    <property type="match status" value="1"/>
</dbReference>
<evidence type="ECO:0000256" key="4">
    <source>
        <dbReference type="ARBA" id="ARBA00022786"/>
    </source>
</evidence>
<evidence type="ECO:0000256" key="7">
    <source>
        <dbReference type="PROSITE-ProRule" id="PRU01393"/>
    </source>
</evidence>
<dbReference type="Pfam" id="PF01088">
    <property type="entry name" value="Peptidase_C12"/>
    <property type="match status" value="1"/>
</dbReference>
<evidence type="ECO:0000313" key="11">
    <source>
        <dbReference type="Proteomes" id="UP001378960"/>
    </source>
</evidence>
<proteinExistence type="inferred from homology"/>
<feature type="site" description="Important for enzyme activity" evidence="7">
    <location>
        <position position="180"/>
    </location>
</feature>
<dbReference type="GO" id="GO:0004843">
    <property type="term" value="F:cysteine-type deubiquitinase activity"/>
    <property type="evidence" value="ECO:0007669"/>
    <property type="project" value="UniProtKB-UniRule"/>
</dbReference>
<organism evidence="10 11">
    <name type="scientific">Pichia kluyveri</name>
    <name type="common">Yeast</name>
    <dbReference type="NCBI Taxonomy" id="36015"/>
    <lineage>
        <taxon>Eukaryota</taxon>
        <taxon>Fungi</taxon>
        <taxon>Dikarya</taxon>
        <taxon>Ascomycota</taxon>
        <taxon>Saccharomycotina</taxon>
        <taxon>Pichiomycetes</taxon>
        <taxon>Pichiales</taxon>
        <taxon>Pichiaceae</taxon>
        <taxon>Pichia</taxon>
    </lineage>
</organism>
<reference evidence="10 11" key="1">
    <citation type="journal article" date="2023" name="Elife">
        <title>Identification of key yeast species and microbe-microbe interactions impacting larval growth of Drosophila in the wild.</title>
        <authorList>
            <person name="Mure A."/>
            <person name="Sugiura Y."/>
            <person name="Maeda R."/>
            <person name="Honda K."/>
            <person name="Sakurai N."/>
            <person name="Takahashi Y."/>
            <person name="Watada M."/>
            <person name="Katoh T."/>
            <person name="Gotoh A."/>
            <person name="Gotoh Y."/>
            <person name="Taniguchi I."/>
            <person name="Nakamura K."/>
            <person name="Hayashi T."/>
            <person name="Katayama T."/>
            <person name="Uemura T."/>
            <person name="Hattori Y."/>
        </authorList>
    </citation>
    <scope>NUCLEOTIDE SEQUENCE [LARGE SCALE GENOMIC DNA]</scope>
    <source>
        <strain evidence="10 11">PK-24</strain>
    </source>
</reference>